<dbReference type="RefSeq" id="WP_100002060.1">
    <property type="nucleotide sequence ID" value="NZ_CP017941.1"/>
</dbReference>
<gene>
    <name evidence="1" type="ORF">B5P45_03660</name>
</gene>
<evidence type="ECO:0000313" key="1">
    <source>
        <dbReference type="EMBL" id="PIO46214.1"/>
    </source>
</evidence>
<evidence type="ECO:0000313" key="2">
    <source>
        <dbReference type="Proteomes" id="UP000232163"/>
    </source>
</evidence>
<dbReference type="Proteomes" id="UP000232163">
    <property type="component" value="Unassembled WGS sequence"/>
</dbReference>
<organism evidence="1 2">
    <name type="scientific">Phyllobacterium zundukense</name>
    <dbReference type="NCBI Taxonomy" id="1867719"/>
    <lineage>
        <taxon>Bacteria</taxon>
        <taxon>Pseudomonadati</taxon>
        <taxon>Pseudomonadota</taxon>
        <taxon>Alphaproteobacteria</taxon>
        <taxon>Hyphomicrobiales</taxon>
        <taxon>Phyllobacteriaceae</taxon>
        <taxon>Phyllobacterium</taxon>
    </lineage>
</organism>
<dbReference type="AlphaFoldDB" id="A0A2N9W396"/>
<name>A0A2N9W396_9HYPH</name>
<proteinExistence type="predicted"/>
<comment type="caution">
    <text evidence="1">The sequence shown here is derived from an EMBL/GenBank/DDBJ whole genome shotgun (WGS) entry which is preliminary data.</text>
</comment>
<dbReference type="KEGG" id="pht:BLM14_22045"/>
<accession>A0A2N9W396</accession>
<reference evidence="1 2" key="1">
    <citation type="journal article" date="2017" name="Int J Environ Stud">
        <title>Does the Miocene-Pliocene relict legume Oxytropis triphylla form nitrogen-fixing nodules with a combination of bacterial strains?</title>
        <authorList>
            <person name="Safronova V."/>
            <person name="Belimov A."/>
            <person name="Sazanova A."/>
            <person name="Kuznetsova I."/>
            <person name="Popova J."/>
            <person name="Andronov E."/>
            <person name="Verkhozina A."/>
            <person name="Tikhonovich I."/>
        </authorList>
    </citation>
    <scope>NUCLEOTIDE SEQUENCE [LARGE SCALE GENOMIC DNA]</scope>
    <source>
        <strain evidence="1 2">Tri-38</strain>
    </source>
</reference>
<keyword evidence="2" id="KW-1185">Reference proteome</keyword>
<protein>
    <submittedName>
        <fullName evidence="1">Uncharacterized protein</fullName>
    </submittedName>
</protein>
<sequence length="74" mass="8290">MFEFACSSTDDEKTVWSGRDTDAAIEAAKSLYGKNASVAAAWCALGARCDGRTTDYRFWFEIFQRLQKDNINPA</sequence>
<dbReference type="EMBL" id="MZMT01000005">
    <property type="protein sequence ID" value="PIO46214.1"/>
    <property type="molecule type" value="Genomic_DNA"/>
</dbReference>
<dbReference type="OrthoDB" id="8100448at2"/>